<dbReference type="Proteomes" id="UP001518140">
    <property type="component" value="Unassembled WGS sequence"/>
</dbReference>
<keyword evidence="1" id="KW-0732">Signal</keyword>
<evidence type="ECO:0000313" key="3">
    <source>
        <dbReference type="Proteomes" id="UP001518140"/>
    </source>
</evidence>
<dbReference type="RefSeq" id="WP_165343640.1">
    <property type="nucleotide sequence ID" value="NZ_JAAKZX010000162.1"/>
</dbReference>
<accession>A0ABX0E7A8</accession>
<proteinExistence type="predicted"/>
<dbReference type="InterPro" id="IPR006311">
    <property type="entry name" value="TAT_signal"/>
</dbReference>
<gene>
    <name evidence="2" type="ORF">G6048_35120</name>
</gene>
<feature type="signal peptide" evidence="1">
    <location>
        <begin position="1"/>
        <end position="32"/>
    </location>
</feature>
<feature type="chain" id="PRO_5046403195" description="Secreted protein" evidence="1">
    <location>
        <begin position="33"/>
        <end position="86"/>
    </location>
</feature>
<dbReference type="EMBL" id="JAAKZX010000162">
    <property type="protein sequence ID" value="NGO47117.1"/>
    <property type="molecule type" value="Genomic_DNA"/>
</dbReference>
<comment type="caution">
    <text evidence="2">The sequence shown here is derived from an EMBL/GenBank/DDBJ whole genome shotgun (WGS) entry which is preliminary data.</text>
</comment>
<evidence type="ECO:0000313" key="2">
    <source>
        <dbReference type="EMBL" id="NGO47117.1"/>
    </source>
</evidence>
<name>A0ABX0E7A8_9ACTN</name>
<protein>
    <recommendedName>
        <fullName evidence="4">Secreted protein</fullName>
    </recommendedName>
</protein>
<organism evidence="2 3">
    <name type="scientific">Streptomyces ureilyticus</name>
    <dbReference type="NCBI Taxonomy" id="1775131"/>
    <lineage>
        <taxon>Bacteria</taxon>
        <taxon>Bacillati</taxon>
        <taxon>Actinomycetota</taxon>
        <taxon>Actinomycetes</taxon>
        <taxon>Kitasatosporales</taxon>
        <taxon>Streptomycetaceae</taxon>
        <taxon>Streptomyces</taxon>
    </lineage>
</organism>
<evidence type="ECO:0008006" key="4">
    <source>
        <dbReference type="Google" id="ProtNLM"/>
    </source>
</evidence>
<dbReference type="PROSITE" id="PS51318">
    <property type="entry name" value="TAT"/>
    <property type="match status" value="1"/>
</dbReference>
<reference evidence="2 3" key="1">
    <citation type="submission" date="2020-02" db="EMBL/GenBank/DDBJ databases">
        <title>Whole-genome analyses of novel actinobacteria.</title>
        <authorList>
            <person name="Sahin N."/>
            <person name="Tokatli A."/>
        </authorList>
    </citation>
    <scope>NUCLEOTIDE SEQUENCE [LARGE SCALE GENOMIC DNA]</scope>
    <source>
        <strain evidence="2 3">YC419</strain>
    </source>
</reference>
<sequence>MRSMQPTSRTTVLAVAAAVAALAATAAAPAHAAPGDPLVTTGDVGNVRMGSNDTLEDVLEHITIAPGSKGALTHQMYDSPGAATAE</sequence>
<evidence type="ECO:0000256" key="1">
    <source>
        <dbReference type="SAM" id="SignalP"/>
    </source>
</evidence>
<keyword evidence="3" id="KW-1185">Reference proteome</keyword>